<feature type="region of interest" description="Disordered" evidence="1">
    <location>
        <begin position="135"/>
        <end position="154"/>
    </location>
</feature>
<gene>
    <name evidence="2" type="ORF">A3H75_01855</name>
</gene>
<organism evidence="2 3">
    <name type="scientific">Candidatus Uhrbacteria bacterium RIFCSPLOWO2_02_FULL_51_9</name>
    <dbReference type="NCBI Taxonomy" id="1802410"/>
    <lineage>
        <taxon>Bacteria</taxon>
        <taxon>Candidatus Uhriibacteriota</taxon>
    </lineage>
</organism>
<dbReference type="EMBL" id="MGES01000049">
    <property type="protein sequence ID" value="OGL88405.1"/>
    <property type="molecule type" value="Genomic_DNA"/>
</dbReference>
<reference evidence="2 3" key="1">
    <citation type="journal article" date="2016" name="Nat. Commun.">
        <title>Thousands of microbial genomes shed light on interconnected biogeochemical processes in an aquifer system.</title>
        <authorList>
            <person name="Anantharaman K."/>
            <person name="Brown C.T."/>
            <person name="Hug L.A."/>
            <person name="Sharon I."/>
            <person name="Castelle C.J."/>
            <person name="Probst A.J."/>
            <person name="Thomas B.C."/>
            <person name="Singh A."/>
            <person name="Wilkins M.J."/>
            <person name="Karaoz U."/>
            <person name="Brodie E.L."/>
            <person name="Williams K.H."/>
            <person name="Hubbard S.S."/>
            <person name="Banfield J.F."/>
        </authorList>
    </citation>
    <scope>NUCLEOTIDE SEQUENCE [LARGE SCALE GENOMIC DNA]</scope>
</reference>
<proteinExistence type="predicted"/>
<dbReference type="CDD" id="cd00164">
    <property type="entry name" value="S1_like"/>
    <property type="match status" value="1"/>
</dbReference>
<dbReference type="Proteomes" id="UP000176678">
    <property type="component" value="Unassembled WGS sequence"/>
</dbReference>
<accession>A0A1F7VD82</accession>
<evidence type="ECO:0000256" key="1">
    <source>
        <dbReference type="SAM" id="MobiDB-lite"/>
    </source>
</evidence>
<feature type="compositionally biased region" description="Acidic residues" evidence="1">
    <location>
        <begin position="136"/>
        <end position="150"/>
    </location>
</feature>
<dbReference type="AlphaFoldDB" id="A0A1F7VD82"/>
<evidence type="ECO:0000313" key="3">
    <source>
        <dbReference type="Proteomes" id="UP000176678"/>
    </source>
</evidence>
<evidence type="ECO:0000313" key="2">
    <source>
        <dbReference type="EMBL" id="OGL88405.1"/>
    </source>
</evidence>
<comment type="caution">
    <text evidence="2">The sequence shown here is derived from an EMBL/GenBank/DDBJ whole genome shotgun (WGS) entry which is preliminary data.</text>
</comment>
<name>A0A1F7VD82_9BACT</name>
<sequence>MSTSLRSTDSDRKLADGPVFDQGFSAREARRRAFIAFGPGWAGFKLTPNSEEDGDEAAQERGGANEAHSEQAAGFPDAALLDTHRPREVALETIKALGVEFATAPAPYTDEHDRDGEAEILALVVAELAATGVEYREDDEDGEGYPDDEDDHPRAPTVFRNGQFMAASQMWNPMGAPGRAWRRRMEDNGREFDKNFIAALRRHSERLAKAVEGIVVRHADYGIFVRRGHEVGLVHVDAVRGHGSRAKALAFLHGKTVGTRVRVIPGAYREAKRRWDLELA</sequence>
<protein>
    <submittedName>
        <fullName evidence="2">Uncharacterized protein</fullName>
    </submittedName>
</protein>
<feature type="region of interest" description="Disordered" evidence="1">
    <location>
        <begin position="45"/>
        <end position="71"/>
    </location>
</feature>